<reference evidence="2 3" key="1">
    <citation type="submission" date="2020-02" db="EMBL/GenBank/DDBJ databases">
        <authorList>
            <person name="Ma Q."/>
            <person name="Huang Y."/>
            <person name="Song X."/>
            <person name="Pei D."/>
        </authorList>
    </citation>
    <scope>NUCLEOTIDE SEQUENCE [LARGE SCALE GENOMIC DNA]</scope>
    <source>
        <strain evidence="2">Sxm20200214</strain>
        <tissue evidence="2">Leaf</tissue>
    </source>
</reference>
<feature type="compositionally biased region" description="Polar residues" evidence="1">
    <location>
        <begin position="7"/>
        <end position="25"/>
    </location>
</feature>
<dbReference type="EMBL" id="JAAMPC010000013">
    <property type="protein sequence ID" value="KAG2268057.1"/>
    <property type="molecule type" value="Genomic_DNA"/>
</dbReference>
<comment type="caution">
    <text evidence="2">The sequence shown here is derived from an EMBL/GenBank/DDBJ whole genome shotgun (WGS) entry which is preliminary data.</text>
</comment>
<keyword evidence="3" id="KW-1185">Reference proteome</keyword>
<gene>
    <name evidence="2" type="ORF">Bca52824_062612</name>
</gene>
<dbReference type="Proteomes" id="UP000886595">
    <property type="component" value="Unassembled WGS sequence"/>
</dbReference>
<organism evidence="2 3">
    <name type="scientific">Brassica carinata</name>
    <name type="common">Ethiopian mustard</name>
    <name type="synonym">Abyssinian cabbage</name>
    <dbReference type="NCBI Taxonomy" id="52824"/>
    <lineage>
        <taxon>Eukaryota</taxon>
        <taxon>Viridiplantae</taxon>
        <taxon>Streptophyta</taxon>
        <taxon>Embryophyta</taxon>
        <taxon>Tracheophyta</taxon>
        <taxon>Spermatophyta</taxon>
        <taxon>Magnoliopsida</taxon>
        <taxon>eudicotyledons</taxon>
        <taxon>Gunneridae</taxon>
        <taxon>Pentapetalae</taxon>
        <taxon>rosids</taxon>
        <taxon>malvids</taxon>
        <taxon>Brassicales</taxon>
        <taxon>Brassicaceae</taxon>
        <taxon>Brassiceae</taxon>
        <taxon>Brassica</taxon>
    </lineage>
</organism>
<accession>A0A8X7QD74</accession>
<protein>
    <submittedName>
        <fullName evidence="2">Uncharacterized protein</fullName>
    </submittedName>
</protein>
<evidence type="ECO:0000313" key="2">
    <source>
        <dbReference type="EMBL" id="KAG2268057.1"/>
    </source>
</evidence>
<dbReference type="AlphaFoldDB" id="A0A8X7QD74"/>
<feature type="region of interest" description="Disordered" evidence="1">
    <location>
        <begin position="1"/>
        <end position="25"/>
    </location>
</feature>
<evidence type="ECO:0000256" key="1">
    <source>
        <dbReference type="SAM" id="MobiDB-lite"/>
    </source>
</evidence>
<evidence type="ECO:0000313" key="3">
    <source>
        <dbReference type="Proteomes" id="UP000886595"/>
    </source>
</evidence>
<sequence>MLLITLTDPSAETDTNTPTPTQAMSKTSLSYKINIPNGTSRIRATSPDSSRLSFVPIKRSQRTTEQAVFVAIEGRLELDPSSSIRHRPRKSLEVARRSGRRWIRRAGRS</sequence>
<name>A0A8X7QD74_BRACI</name>
<proteinExistence type="predicted"/>